<dbReference type="SUPFAM" id="SSF89963">
    <property type="entry name" value="YajQ-like"/>
    <property type="match status" value="2"/>
</dbReference>
<proteinExistence type="inferred from homology"/>
<evidence type="ECO:0000313" key="4">
    <source>
        <dbReference type="EMBL" id="GFK94142.1"/>
    </source>
</evidence>
<dbReference type="Pfam" id="PF04461">
    <property type="entry name" value="YajQ"/>
    <property type="match status" value="1"/>
</dbReference>
<evidence type="ECO:0000313" key="5">
    <source>
        <dbReference type="Proteomes" id="UP000494245"/>
    </source>
</evidence>
<keyword evidence="5" id="KW-1185">Reference proteome</keyword>
<dbReference type="PANTHER" id="PTHR30476">
    <property type="entry name" value="UPF0234 PROTEIN YAJQ"/>
    <property type="match status" value="1"/>
</dbReference>
<dbReference type="Proteomes" id="UP000494245">
    <property type="component" value="Unassembled WGS sequence"/>
</dbReference>
<dbReference type="AlphaFoldDB" id="A0A6V8LNF4"/>
<dbReference type="Gene3D" id="3.30.70.860">
    <property type="match status" value="1"/>
</dbReference>
<reference evidence="4 5" key="2">
    <citation type="submission" date="2020-05" db="EMBL/GenBank/DDBJ databases">
        <title>Draft genome sequence of Desulfovibrio sp. strainFSS-1.</title>
        <authorList>
            <person name="Shimoshige H."/>
            <person name="Kobayashi H."/>
            <person name="Maekawa T."/>
        </authorList>
    </citation>
    <scope>NUCLEOTIDE SEQUENCE [LARGE SCALE GENOMIC DNA]</scope>
    <source>
        <strain evidence="4 5">SIID29052-01</strain>
    </source>
</reference>
<comment type="function">
    <text evidence="3">Nucleotide-binding protein.</text>
</comment>
<dbReference type="InterPro" id="IPR007551">
    <property type="entry name" value="YajQ/Smlt4090-like"/>
</dbReference>
<dbReference type="InterPro" id="IPR036183">
    <property type="entry name" value="YajQ-like_sf"/>
</dbReference>
<sequence>MPSFDAVSKVDLQEVDNAVNNTVKEIATRFDFRGSKTEVRLDKKDKNLVVITESEMRAKAVREMLIGNLVKRKVDVKSVEFGEAKPAGGSLMRLEAKIKEGVDKDTARKIVALVKDSKIKVQTQIMDDMVRVTGKKIDDLQAVMRLLGGSDLEVPLQYVNMKS</sequence>
<comment type="similarity">
    <text evidence="2 3">Belongs to the YajQ family.</text>
</comment>
<dbReference type="RefSeq" id="WP_173083935.1">
    <property type="nucleotide sequence ID" value="NZ_BLTE01000008.1"/>
</dbReference>
<reference evidence="4 5" key="1">
    <citation type="submission" date="2020-04" db="EMBL/GenBank/DDBJ databases">
        <authorList>
            <consortium name="Desulfovibrio sp. FSS-1 genome sequencing consortium"/>
            <person name="Shimoshige H."/>
            <person name="Kobayashi H."/>
            <person name="Maekawa T."/>
        </authorList>
    </citation>
    <scope>NUCLEOTIDE SEQUENCE [LARGE SCALE GENOMIC DNA]</scope>
    <source>
        <strain evidence="4 5">SIID29052-01</strain>
    </source>
</reference>
<evidence type="ECO:0000256" key="3">
    <source>
        <dbReference type="HAMAP-Rule" id="MF_00632"/>
    </source>
</evidence>
<dbReference type="EMBL" id="BLTE01000008">
    <property type="protein sequence ID" value="GFK94142.1"/>
    <property type="molecule type" value="Genomic_DNA"/>
</dbReference>
<dbReference type="InterPro" id="IPR035571">
    <property type="entry name" value="UPF0234-like_C"/>
</dbReference>
<dbReference type="PANTHER" id="PTHR30476:SF0">
    <property type="entry name" value="UPF0234 PROTEIN YAJQ"/>
    <property type="match status" value="1"/>
</dbReference>
<dbReference type="HAMAP" id="MF_00632">
    <property type="entry name" value="UPF0234"/>
    <property type="match status" value="1"/>
</dbReference>
<organism evidence="4 5">
    <name type="scientific">Fundidesulfovibrio magnetotacticus</name>
    <dbReference type="NCBI Taxonomy" id="2730080"/>
    <lineage>
        <taxon>Bacteria</taxon>
        <taxon>Pseudomonadati</taxon>
        <taxon>Thermodesulfobacteriota</taxon>
        <taxon>Desulfovibrionia</taxon>
        <taxon>Desulfovibrionales</taxon>
        <taxon>Desulfovibrionaceae</taxon>
        <taxon>Fundidesulfovibrio</taxon>
    </lineage>
</organism>
<evidence type="ECO:0000256" key="1">
    <source>
        <dbReference type="ARBA" id="ARBA00022741"/>
    </source>
</evidence>
<keyword evidence="1 3" id="KW-0547">Nucleotide-binding</keyword>
<name>A0A6V8LNF4_9BACT</name>
<accession>A0A6V8LNF4</accession>
<evidence type="ECO:0000256" key="2">
    <source>
        <dbReference type="ARBA" id="ARBA00093450"/>
    </source>
</evidence>
<dbReference type="NCBIfam" id="NF003819">
    <property type="entry name" value="PRK05412.1"/>
    <property type="match status" value="1"/>
</dbReference>
<comment type="caution">
    <text evidence="4">The sequence shown here is derived from an EMBL/GenBank/DDBJ whole genome shotgun (WGS) entry which is preliminary data.</text>
</comment>
<dbReference type="Gene3D" id="3.30.70.990">
    <property type="entry name" value="YajQ-like, domain 2"/>
    <property type="match status" value="1"/>
</dbReference>
<dbReference type="InterPro" id="IPR035570">
    <property type="entry name" value="UPF0234_N"/>
</dbReference>
<gene>
    <name evidence="4" type="ORF">NNJEOMEG_01981</name>
</gene>
<dbReference type="CDD" id="cd11740">
    <property type="entry name" value="YajQ_like"/>
    <property type="match status" value="1"/>
</dbReference>
<dbReference type="GO" id="GO:0000166">
    <property type="term" value="F:nucleotide binding"/>
    <property type="evidence" value="ECO:0007669"/>
    <property type="project" value="UniProtKB-UniRule"/>
</dbReference>
<protein>
    <recommendedName>
        <fullName evidence="3">Nucleotide-binding protein NNJEOMEG_01981</fullName>
    </recommendedName>
</protein>
<dbReference type="GO" id="GO:0005829">
    <property type="term" value="C:cytosol"/>
    <property type="evidence" value="ECO:0007669"/>
    <property type="project" value="TreeGrafter"/>
</dbReference>